<accession>A0A1M3L229</accession>
<evidence type="ECO:0000313" key="2">
    <source>
        <dbReference type="Proteomes" id="UP000184233"/>
    </source>
</evidence>
<reference evidence="1 2" key="1">
    <citation type="submission" date="2016-09" db="EMBL/GenBank/DDBJ databases">
        <title>Genome-resolved meta-omics ties microbial dynamics to process performance in biotechnology for thiocyanate degradation.</title>
        <authorList>
            <person name="Kantor R.S."/>
            <person name="Huddy R.J."/>
            <person name="Iyer R."/>
            <person name="Thomas B.C."/>
            <person name="Brown C.T."/>
            <person name="Anantharaman K."/>
            <person name="Tringe S."/>
            <person name="Hettich R.L."/>
            <person name="Harrison S.T."/>
            <person name="Banfield J.F."/>
        </authorList>
    </citation>
    <scope>NUCLEOTIDE SEQUENCE [LARGE SCALE GENOMIC DNA]</scope>
    <source>
        <strain evidence="1">59-99</strain>
    </source>
</reference>
<evidence type="ECO:0000313" key="1">
    <source>
        <dbReference type="EMBL" id="OJX59269.1"/>
    </source>
</evidence>
<dbReference type="STRING" id="1895771.BGO89_02290"/>
<proteinExistence type="predicted"/>
<dbReference type="AlphaFoldDB" id="A0A1M3L229"/>
<name>A0A1M3L229_9BACT</name>
<dbReference type="Proteomes" id="UP000184233">
    <property type="component" value="Unassembled WGS sequence"/>
</dbReference>
<protein>
    <recommendedName>
        <fullName evidence="3">MalT-like TPR region domain-containing protein</fullName>
    </recommendedName>
</protein>
<evidence type="ECO:0008006" key="3">
    <source>
        <dbReference type="Google" id="ProtNLM"/>
    </source>
</evidence>
<dbReference type="EMBL" id="MKVH01000013">
    <property type="protein sequence ID" value="OJX59269.1"/>
    <property type="molecule type" value="Genomic_DNA"/>
</dbReference>
<comment type="caution">
    <text evidence="1">The sequence shown here is derived from an EMBL/GenBank/DDBJ whole genome shotgun (WGS) entry which is preliminary data.</text>
</comment>
<organism evidence="1 2">
    <name type="scientific">Candidatus Kapaibacterium thiocyanatum</name>
    <dbReference type="NCBI Taxonomy" id="1895771"/>
    <lineage>
        <taxon>Bacteria</taxon>
        <taxon>Pseudomonadati</taxon>
        <taxon>Candidatus Kapaibacteriota</taxon>
        <taxon>Candidatus Kapaibacteriia</taxon>
        <taxon>Candidatus Kapaibacteriales</taxon>
        <taxon>Candidatus Kapaibacteriaceae</taxon>
        <taxon>Candidatus Kapaibacterium</taxon>
    </lineage>
</organism>
<sequence length="396" mass="46154">MRFASRKASTYVAERTLVVAQKYQFTDLCLQLVALLRESAGIRFSRKEFLHYNQLLKEYLEILEAEYASEEGLDYVVIESKIASRKKSYLLDLSKGYMDRIDASVAKHASHKLILNKYRMAVNVSEISGEHERSIEICNEALEYLFSNPHLIQKARIGEFTSTKMFSCVYLRRFRDALDVADTCINSFIEAGTNWYVALDVSFVSAINCGEYDIALDYYWKAVSHKRFALQPEHTRERWVVYGAYLNLAERLGLFRFKEESQRTTFRLSTFMNSVPVFSKEKKIENILILISHTAFLIIDNAYDSAERRLEYLRVYTTRYLREKEYMRTRLFLRLIASFPRLSFDAKAIASANAKLAKLLEESSAEPMPSETNELIPYEVLYKQLLRVLEQNSQEV</sequence>
<gene>
    <name evidence="1" type="ORF">BGO89_02290</name>
</gene>